<keyword evidence="1" id="KW-0812">Transmembrane</keyword>
<gene>
    <name evidence="2" type="ORF">C1O66_14120</name>
</gene>
<dbReference type="RefSeq" id="WP_102768465.1">
    <property type="nucleotide sequence ID" value="NZ_POSP01000003.1"/>
</dbReference>
<reference evidence="2 3" key="1">
    <citation type="submission" date="2018-01" db="EMBL/GenBank/DDBJ databases">
        <title>Draft genome sequence of Paucibacter aquatile CR182 isolated from freshwater of the Nakdong River.</title>
        <authorList>
            <person name="Choi A."/>
            <person name="Chung E.J."/>
        </authorList>
    </citation>
    <scope>NUCLEOTIDE SEQUENCE [LARGE SCALE GENOMIC DNA]</scope>
    <source>
        <strain evidence="2 3">CR182</strain>
    </source>
</reference>
<accession>A0A2N8KYL8</accession>
<feature type="transmembrane region" description="Helical" evidence="1">
    <location>
        <begin position="88"/>
        <end position="107"/>
    </location>
</feature>
<feature type="transmembrane region" description="Helical" evidence="1">
    <location>
        <begin position="186"/>
        <end position="207"/>
    </location>
</feature>
<keyword evidence="3" id="KW-1185">Reference proteome</keyword>
<comment type="caution">
    <text evidence="2">The sequence shown here is derived from an EMBL/GenBank/DDBJ whole genome shotgun (WGS) entry which is preliminary data.</text>
</comment>
<feature type="transmembrane region" description="Helical" evidence="1">
    <location>
        <begin position="152"/>
        <end position="174"/>
    </location>
</feature>
<protein>
    <recommendedName>
        <fullName evidence="4">DUF898 domain-containing protein</fullName>
    </recommendedName>
</protein>
<feature type="transmembrane region" description="Helical" evidence="1">
    <location>
        <begin position="274"/>
        <end position="294"/>
    </location>
</feature>
<dbReference type="EMBL" id="POSP01000003">
    <property type="protein sequence ID" value="PND38547.1"/>
    <property type="molecule type" value="Genomic_DNA"/>
</dbReference>
<feature type="transmembrane region" description="Helical" evidence="1">
    <location>
        <begin position="113"/>
        <end position="131"/>
    </location>
</feature>
<evidence type="ECO:0000313" key="2">
    <source>
        <dbReference type="EMBL" id="PND38547.1"/>
    </source>
</evidence>
<feature type="transmembrane region" description="Helical" evidence="1">
    <location>
        <begin position="315"/>
        <end position="338"/>
    </location>
</feature>
<dbReference type="AlphaFoldDB" id="A0A2N8KYL8"/>
<dbReference type="Pfam" id="PF05987">
    <property type="entry name" value="DUF898"/>
    <property type="match status" value="1"/>
</dbReference>
<feature type="transmembrane region" description="Helical" evidence="1">
    <location>
        <begin position="38"/>
        <end position="58"/>
    </location>
</feature>
<evidence type="ECO:0000313" key="3">
    <source>
        <dbReference type="Proteomes" id="UP000235916"/>
    </source>
</evidence>
<dbReference type="InterPro" id="IPR010295">
    <property type="entry name" value="DUF898"/>
</dbReference>
<feature type="transmembrane region" description="Helical" evidence="1">
    <location>
        <begin position="241"/>
        <end position="262"/>
    </location>
</feature>
<organism evidence="2 3">
    <name type="scientific">Kinneretia aquatilis</name>
    <dbReference type="NCBI Taxonomy" id="2070761"/>
    <lineage>
        <taxon>Bacteria</taxon>
        <taxon>Pseudomonadati</taxon>
        <taxon>Pseudomonadota</taxon>
        <taxon>Betaproteobacteria</taxon>
        <taxon>Burkholderiales</taxon>
        <taxon>Sphaerotilaceae</taxon>
        <taxon>Roseateles</taxon>
    </lineage>
</organism>
<dbReference type="OrthoDB" id="9765721at2"/>
<proteinExistence type="predicted"/>
<keyword evidence="1" id="KW-0472">Membrane</keyword>
<evidence type="ECO:0008006" key="4">
    <source>
        <dbReference type="Google" id="ProtNLM"/>
    </source>
</evidence>
<sequence>MLELPDAACVHAPTPVAGAAARPQTLKIQFTGSGSEYFRIWIVNLLLTLVTLGLYLPFAKVRRLRYFYANTRVGGQALSFHGRPWPMFRGFVLLLLLGSAYGLAGHFSPVAGVLAYLLLCALWPALWRAGLQFRLGNTRWRGLRLSFQGDLAGAYKAVAPLYIPAMMLMTGSAWQAWNDPMDQTGPGAMVGMVGLLGMVLLSPYFMARIKRYQHEGYGYADQRGQFQVGAGKFYGLVLKGLLLSLLPLAMAIGIAVGLVMLLKPSGAVNPAIGLGIALLAYLLYFMMIGPYFSARMQNLVWSGTRSERLEFHSRLSFRSLLWLTLVNWLLTALTLSLYRPFAAIRTARLRLEAVSLEVHGDIEAWRAQAQEAHNDASGEAAGDFFGFDMGW</sequence>
<evidence type="ECO:0000256" key="1">
    <source>
        <dbReference type="SAM" id="Phobius"/>
    </source>
</evidence>
<name>A0A2N8KYL8_9BURK</name>
<dbReference type="Proteomes" id="UP000235916">
    <property type="component" value="Unassembled WGS sequence"/>
</dbReference>
<keyword evidence="1" id="KW-1133">Transmembrane helix</keyword>